<dbReference type="Pfam" id="PF00578">
    <property type="entry name" value="AhpC-TSA"/>
    <property type="match status" value="1"/>
</dbReference>
<dbReference type="GO" id="GO:0016209">
    <property type="term" value="F:antioxidant activity"/>
    <property type="evidence" value="ECO:0007669"/>
    <property type="project" value="InterPro"/>
</dbReference>
<dbReference type="GO" id="GO:0000333">
    <property type="term" value="C:telomerase catalytic core complex"/>
    <property type="evidence" value="ECO:0007669"/>
    <property type="project" value="TreeGrafter"/>
</dbReference>
<evidence type="ECO:0000256" key="5">
    <source>
        <dbReference type="ARBA" id="ARBA00022679"/>
    </source>
</evidence>
<keyword evidence="4 14" id="KW-0158">Chromosome</keyword>
<dbReference type="InterPro" id="IPR036249">
    <property type="entry name" value="Thioredoxin-like_sf"/>
</dbReference>
<dbReference type="GO" id="GO:0016491">
    <property type="term" value="F:oxidoreductase activity"/>
    <property type="evidence" value="ECO:0007669"/>
    <property type="project" value="InterPro"/>
</dbReference>
<feature type="compositionally biased region" description="Acidic residues" evidence="15">
    <location>
        <begin position="77"/>
        <end position="92"/>
    </location>
</feature>
<dbReference type="Pfam" id="PF00078">
    <property type="entry name" value="RVT_1"/>
    <property type="match status" value="1"/>
</dbReference>
<name>A0A834Y692_APHGI</name>
<dbReference type="InterPro" id="IPR003545">
    <property type="entry name" value="Telomerase_RT"/>
</dbReference>
<dbReference type="GO" id="GO:0042162">
    <property type="term" value="F:telomeric DNA binding"/>
    <property type="evidence" value="ECO:0007669"/>
    <property type="project" value="TreeGrafter"/>
</dbReference>
<keyword evidence="11 14" id="KW-0539">Nucleus</keyword>
<dbReference type="InterPro" id="IPR000477">
    <property type="entry name" value="RT_dom"/>
</dbReference>
<dbReference type="InterPro" id="IPR043502">
    <property type="entry name" value="DNA/RNA_pol_sf"/>
</dbReference>
<reference evidence="17 18" key="1">
    <citation type="submission" date="2020-08" db="EMBL/GenBank/DDBJ databases">
        <title>Aphidius gifuensis genome sequencing and assembly.</title>
        <authorList>
            <person name="Du Z."/>
        </authorList>
    </citation>
    <scope>NUCLEOTIDE SEQUENCE [LARGE SCALE GENOMIC DNA]</scope>
    <source>
        <strain evidence="17">YNYX2018</strain>
        <tissue evidence="17">Adults</tissue>
    </source>
</reference>
<evidence type="ECO:0000256" key="2">
    <source>
        <dbReference type="ARBA" id="ARBA00012493"/>
    </source>
</evidence>
<dbReference type="GO" id="GO:0070034">
    <property type="term" value="F:telomerase RNA binding"/>
    <property type="evidence" value="ECO:0007669"/>
    <property type="project" value="TreeGrafter"/>
</dbReference>
<dbReference type="PANTHER" id="PTHR12066:SF0">
    <property type="entry name" value="TELOMERASE REVERSE TRANSCRIPTASE"/>
    <property type="match status" value="1"/>
</dbReference>
<evidence type="ECO:0000256" key="8">
    <source>
        <dbReference type="ARBA" id="ARBA00022842"/>
    </source>
</evidence>
<feature type="domain" description="Reverse transcriptase" evidence="16">
    <location>
        <begin position="375"/>
        <end position="668"/>
    </location>
</feature>
<evidence type="ECO:0000256" key="12">
    <source>
        <dbReference type="ARBA" id="ARBA00032044"/>
    </source>
</evidence>
<dbReference type="CDD" id="cd01648">
    <property type="entry name" value="TERT"/>
    <property type="match status" value="1"/>
</dbReference>
<evidence type="ECO:0000256" key="13">
    <source>
        <dbReference type="ARBA" id="ARBA00048173"/>
    </source>
</evidence>
<dbReference type="Gene3D" id="3.30.70.2630">
    <property type="match status" value="1"/>
</dbReference>
<protein>
    <recommendedName>
        <fullName evidence="3 14">Telomerase reverse transcriptase</fullName>
        <ecNumber evidence="2 14">2.7.7.49</ecNumber>
    </recommendedName>
    <alternativeName>
        <fullName evidence="12 14">Telomerase catalytic subunit</fullName>
    </alternativeName>
</protein>
<keyword evidence="18" id="KW-1185">Reference proteome</keyword>
<comment type="caution">
    <text evidence="17">The sequence shown here is derived from an EMBL/GenBank/DDBJ whole genome shotgun (WGS) entry which is preliminary data.</text>
</comment>
<dbReference type="GO" id="GO:0007004">
    <property type="term" value="P:telomere maintenance via telomerase"/>
    <property type="evidence" value="ECO:0007669"/>
    <property type="project" value="TreeGrafter"/>
</dbReference>
<evidence type="ECO:0000256" key="3">
    <source>
        <dbReference type="ARBA" id="ARBA00016182"/>
    </source>
</evidence>
<keyword evidence="5 14" id="KW-0808">Transferase</keyword>
<evidence type="ECO:0000256" key="15">
    <source>
        <dbReference type="SAM" id="MobiDB-lite"/>
    </source>
</evidence>
<keyword evidence="9 14" id="KW-0779">Telomere</keyword>
<evidence type="ECO:0000256" key="9">
    <source>
        <dbReference type="ARBA" id="ARBA00022895"/>
    </source>
</evidence>
<keyword evidence="8 14" id="KW-0460">Magnesium</keyword>
<comment type="catalytic activity">
    <reaction evidence="13 14">
        <text>DNA(n) + a 2'-deoxyribonucleoside 5'-triphosphate = DNA(n+1) + diphosphate</text>
        <dbReference type="Rhea" id="RHEA:22508"/>
        <dbReference type="Rhea" id="RHEA-COMP:17339"/>
        <dbReference type="Rhea" id="RHEA-COMP:17340"/>
        <dbReference type="ChEBI" id="CHEBI:33019"/>
        <dbReference type="ChEBI" id="CHEBI:61560"/>
        <dbReference type="ChEBI" id="CHEBI:173112"/>
        <dbReference type="EC" id="2.7.7.49"/>
    </reaction>
</comment>
<sequence>MEVDEDPSSDFLSPESWKIIKNRYGNKIKNHLYNTDKSKFVKTKLGAIMVEDEMELISYQTMNEKSKRNTQRSNNVVDDDESDHDSDDDDDISPSIEIIEKEFENDVELLSIHPKIKYDSITNEAVNKNSSKNTSKVSDIIKNLKRNIKLSEINQERRNKHIKDGIFLKFTTYNLDSKISVTGSEIFEIIFANYIDRNQKCKIKQMLTTMLDNFKEKHLEFHYTKLLLNLPKKFEKYRVEMPIKLIMTYMSKVMLNVVPKELFGSSFHNIKLILRFFKQHLKACHYSKFPYNLCFTLKTNDVKWLNEIDDLSDKIKIMSIFAGWFINYYVLGIFKSMFASTKTTSSAKKIYMLKDPWQYRTNQYISRQKKNNAYEETNIEPKINSQSLISLELLPKKCGLRTIYHVIKNNPESDIDKENKYYRKLITKFLQQLLITNFECFSSDKLHDVWLGVVNKKKTDPDTKTFFIATDIANAFPSIDQNKLLQIIMKLTESLPSNLRLKTYGMLVKKNKNEYIIDRSRQYFDNLDLPLAANRLCCVTGNDRQITFKELQEKIVSYILNQYVVIDGKNYILKEGVAQGLNTSSSFSEIYYSTMVKDNFLKFKKEGNLFRYVDDFLYITHDEEIAKDFLNIIKKGINNYKCKFSKSKTFTNLQPYCNKEFSYLGYKFNIDTLQIIPEFFDKPIQYMVTSDVVEPDKTLATFYKRLKNIQMLKINQLSLSYKINNSSTIENTVKKISKIAADKCAILLVNMFEIEDIIYNKIISIMRKYIHFLTKKIIMNFCLESDKCHLQFQDVQDIIWKAHAKAINRKPALYKKIGKILKWAILFSYPNDFTPVCTTELARAVKLMPEFQRLGVKVIAN</sequence>
<dbReference type="PANTHER" id="PTHR12066">
    <property type="entry name" value="TELOMERASE REVERSE TRANSCRIPTASE"/>
    <property type="match status" value="1"/>
</dbReference>
<dbReference type="Proteomes" id="UP000639338">
    <property type="component" value="Unassembled WGS sequence"/>
</dbReference>
<keyword evidence="6 14" id="KW-0548">Nucleotidyltransferase</keyword>
<dbReference type="EC" id="2.7.7.49" evidence="2 14"/>
<organism evidence="17 18">
    <name type="scientific">Aphidius gifuensis</name>
    <name type="common">Parasitoid wasp</name>
    <dbReference type="NCBI Taxonomy" id="684658"/>
    <lineage>
        <taxon>Eukaryota</taxon>
        <taxon>Metazoa</taxon>
        <taxon>Ecdysozoa</taxon>
        <taxon>Arthropoda</taxon>
        <taxon>Hexapoda</taxon>
        <taxon>Insecta</taxon>
        <taxon>Pterygota</taxon>
        <taxon>Neoptera</taxon>
        <taxon>Endopterygota</taxon>
        <taxon>Hymenoptera</taxon>
        <taxon>Apocrita</taxon>
        <taxon>Ichneumonoidea</taxon>
        <taxon>Braconidae</taxon>
        <taxon>Aphidiinae</taxon>
        <taxon>Aphidius</taxon>
    </lineage>
</organism>
<dbReference type="OrthoDB" id="289721at2759"/>
<evidence type="ECO:0000259" key="16">
    <source>
        <dbReference type="PROSITE" id="PS50878"/>
    </source>
</evidence>
<proteinExistence type="inferred from homology"/>
<dbReference type="Pfam" id="PF12009">
    <property type="entry name" value="Telomerase_RBD"/>
    <property type="match status" value="1"/>
</dbReference>
<evidence type="ECO:0000256" key="11">
    <source>
        <dbReference type="ARBA" id="ARBA00023242"/>
    </source>
</evidence>
<keyword evidence="10 14" id="KW-0695">RNA-directed DNA polymerase</keyword>
<evidence type="ECO:0000256" key="6">
    <source>
        <dbReference type="ARBA" id="ARBA00022695"/>
    </source>
</evidence>
<evidence type="ECO:0000256" key="10">
    <source>
        <dbReference type="ARBA" id="ARBA00022918"/>
    </source>
</evidence>
<accession>A0A834Y692</accession>
<dbReference type="InterPro" id="IPR000866">
    <property type="entry name" value="AhpC/TSA"/>
</dbReference>
<dbReference type="AlphaFoldDB" id="A0A834Y692"/>
<comment type="similarity">
    <text evidence="1 14">Belongs to the reverse transcriptase family. Telomerase subfamily.</text>
</comment>
<evidence type="ECO:0000256" key="7">
    <source>
        <dbReference type="ARBA" id="ARBA00022723"/>
    </source>
</evidence>
<dbReference type="GO" id="GO:0003720">
    <property type="term" value="F:telomerase activity"/>
    <property type="evidence" value="ECO:0007669"/>
    <property type="project" value="InterPro"/>
</dbReference>
<evidence type="ECO:0000313" key="17">
    <source>
        <dbReference type="EMBL" id="KAF7997276.1"/>
    </source>
</evidence>
<feature type="region of interest" description="Disordered" evidence="15">
    <location>
        <begin position="62"/>
        <end position="92"/>
    </location>
</feature>
<comment type="function">
    <text evidence="14">Telomerase is a ribonucleoprotein enzyme essential for the replication of chromosome termini in most eukaryotes. It elongates telomeres. It is a reverse transcriptase that adds simple sequence repeats to chromosome ends by copying a template sequence within the RNA component of the enzyme.</text>
</comment>
<evidence type="ECO:0000313" key="18">
    <source>
        <dbReference type="Proteomes" id="UP000639338"/>
    </source>
</evidence>
<dbReference type="GO" id="GO:0046872">
    <property type="term" value="F:metal ion binding"/>
    <property type="evidence" value="ECO:0007669"/>
    <property type="project" value="UniProtKB-KW"/>
</dbReference>
<gene>
    <name evidence="17" type="ORF">HCN44_005553</name>
</gene>
<dbReference type="InterPro" id="IPR021891">
    <property type="entry name" value="Telomerase_RBD"/>
</dbReference>
<dbReference type="EMBL" id="JACMRX010000001">
    <property type="protein sequence ID" value="KAF7997276.1"/>
    <property type="molecule type" value="Genomic_DNA"/>
</dbReference>
<comment type="subcellular location">
    <subcellularLocation>
        <location evidence="14">Nucleus</location>
    </subcellularLocation>
    <subcellularLocation>
        <location evidence="14">Chromosome</location>
        <location evidence="14">Telomere</location>
    </subcellularLocation>
</comment>
<dbReference type="SUPFAM" id="SSF52833">
    <property type="entry name" value="Thioredoxin-like"/>
    <property type="match status" value="1"/>
</dbReference>
<evidence type="ECO:0000256" key="4">
    <source>
        <dbReference type="ARBA" id="ARBA00022454"/>
    </source>
</evidence>
<dbReference type="GO" id="GO:0000781">
    <property type="term" value="C:chromosome, telomeric region"/>
    <property type="evidence" value="ECO:0007669"/>
    <property type="project" value="UniProtKB-SubCell"/>
</dbReference>
<dbReference type="Gene3D" id="3.40.30.10">
    <property type="entry name" value="Glutaredoxin"/>
    <property type="match status" value="1"/>
</dbReference>
<keyword evidence="7 14" id="KW-0479">Metal-binding</keyword>
<dbReference type="PRINTS" id="PR01365">
    <property type="entry name" value="TELOMERASERT"/>
</dbReference>
<evidence type="ECO:0000256" key="14">
    <source>
        <dbReference type="RuleBase" id="RU365061"/>
    </source>
</evidence>
<dbReference type="SUPFAM" id="SSF56672">
    <property type="entry name" value="DNA/RNA polymerases"/>
    <property type="match status" value="1"/>
</dbReference>
<dbReference type="PROSITE" id="PS50878">
    <property type="entry name" value="RT_POL"/>
    <property type="match status" value="1"/>
</dbReference>
<evidence type="ECO:0000256" key="1">
    <source>
        <dbReference type="ARBA" id="ARBA00008001"/>
    </source>
</evidence>